<evidence type="ECO:0000256" key="1">
    <source>
        <dbReference type="SAM" id="MobiDB-lite"/>
    </source>
</evidence>
<accession>A0A0K0E2Q2</accession>
<protein>
    <submittedName>
        <fullName evidence="3">BLVR domain-containing protein</fullName>
    </submittedName>
</protein>
<reference evidence="3" key="1">
    <citation type="submission" date="2015-08" db="UniProtKB">
        <authorList>
            <consortium name="WormBaseParasite"/>
        </authorList>
    </citation>
    <scope>IDENTIFICATION</scope>
</reference>
<proteinExistence type="predicted"/>
<organism evidence="3">
    <name type="scientific">Strongyloides stercoralis</name>
    <name type="common">Threadworm</name>
    <dbReference type="NCBI Taxonomy" id="6248"/>
    <lineage>
        <taxon>Eukaryota</taxon>
        <taxon>Metazoa</taxon>
        <taxon>Ecdysozoa</taxon>
        <taxon>Nematoda</taxon>
        <taxon>Chromadorea</taxon>
        <taxon>Rhabditida</taxon>
        <taxon>Tylenchina</taxon>
        <taxon>Panagrolaimomorpha</taxon>
        <taxon>Strongyloidoidea</taxon>
        <taxon>Strongyloididae</taxon>
        <taxon>Strongyloides</taxon>
    </lineage>
</organism>
<evidence type="ECO:0000313" key="2">
    <source>
        <dbReference type="Proteomes" id="UP000035681"/>
    </source>
</evidence>
<keyword evidence="2" id="KW-1185">Reference proteome</keyword>
<dbReference type="WBParaSite" id="TCONS_00008193.p1">
    <property type="protein sequence ID" value="TCONS_00008193.p1"/>
    <property type="gene ID" value="XLOC_006163"/>
</dbReference>
<evidence type="ECO:0000313" key="3">
    <source>
        <dbReference type="WBParaSite" id="SSTP_0000377100.1"/>
    </source>
</evidence>
<dbReference type="Proteomes" id="UP000035681">
    <property type="component" value="Unplaced"/>
</dbReference>
<dbReference type="AlphaFoldDB" id="A0A0K0E2Q2"/>
<feature type="region of interest" description="Disordered" evidence="1">
    <location>
        <begin position="130"/>
        <end position="158"/>
    </location>
</feature>
<name>A0A0K0E2Q2_STRER</name>
<sequence>MEKGSHDKFSEKKKTFKHIRKVKSIPHIFLKEKNLLKNDVKQNNSEKDEYGPKLNGFLNKQELKQSNKVVLIKKSTLTNDSNKKVPLLKKYVNVLNNSIIKHKEVNGKNAAISQFSNIKTENKITSAMEGKSRKKIVKKTVDEDNKNNDSSCSRNNDFEADNASYARLDVIQDTK</sequence>
<dbReference type="WBParaSite" id="SSTP_0000377100.1">
    <property type="protein sequence ID" value="SSTP_0000377100.1"/>
    <property type="gene ID" value="SSTP_0000377100"/>
</dbReference>